<gene>
    <name evidence="1" type="ORF">CLV82_2537</name>
</gene>
<name>A0A4R6TIP0_9FLAO</name>
<protein>
    <submittedName>
        <fullName evidence="1">Four helix bundle protein</fullName>
    </submittedName>
</protein>
<dbReference type="Pfam" id="PF05635">
    <property type="entry name" value="23S_rRNA_IVP"/>
    <property type="match status" value="1"/>
</dbReference>
<proteinExistence type="predicted"/>
<dbReference type="Gene3D" id="1.20.1440.60">
    <property type="entry name" value="23S rRNA-intervening sequence"/>
    <property type="match status" value="1"/>
</dbReference>
<dbReference type="SUPFAM" id="SSF158446">
    <property type="entry name" value="IVS-encoded protein-like"/>
    <property type="match status" value="1"/>
</dbReference>
<dbReference type="PANTHER" id="PTHR38471">
    <property type="entry name" value="FOUR HELIX BUNDLE PROTEIN"/>
    <property type="match status" value="1"/>
</dbReference>
<dbReference type="InterPro" id="IPR012657">
    <property type="entry name" value="23S_rRNA-intervening_sequence"/>
</dbReference>
<comment type="caution">
    <text evidence="1">The sequence shown here is derived from an EMBL/GenBank/DDBJ whole genome shotgun (WGS) entry which is preliminary data.</text>
</comment>
<dbReference type="PANTHER" id="PTHR38471:SF2">
    <property type="entry name" value="FOUR HELIX BUNDLE PROTEIN"/>
    <property type="match status" value="1"/>
</dbReference>
<reference evidence="1 2" key="1">
    <citation type="submission" date="2019-03" db="EMBL/GenBank/DDBJ databases">
        <title>Genomic Encyclopedia of Archaeal and Bacterial Type Strains, Phase II (KMG-II): from individual species to whole genera.</title>
        <authorList>
            <person name="Goeker M."/>
        </authorList>
    </citation>
    <scope>NUCLEOTIDE SEQUENCE [LARGE SCALE GENOMIC DNA]</scope>
    <source>
        <strain evidence="1 2">DSM 18435</strain>
    </source>
</reference>
<accession>A0A4R6TIP0</accession>
<dbReference type="Proteomes" id="UP000295468">
    <property type="component" value="Unassembled WGS sequence"/>
</dbReference>
<evidence type="ECO:0000313" key="2">
    <source>
        <dbReference type="Proteomes" id="UP000295468"/>
    </source>
</evidence>
<evidence type="ECO:0000313" key="1">
    <source>
        <dbReference type="EMBL" id="TDQ29086.1"/>
    </source>
</evidence>
<sequence length="118" mass="13533">MTHKNLLIWKKSMELVMVIYQTTRAFPESEKYGLIQHLRKTVISIPSNIAEGAGRGTTREYLRFLDIATGSLAELETQLIISKELGYILHSETINKEIRSLNHLFRKMKDSLGNKLNS</sequence>
<organism evidence="1 2">
    <name type="scientific">Zeaxanthinibacter enoshimensis</name>
    <dbReference type="NCBI Taxonomy" id="392009"/>
    <lineage>
        <taxon>Bacteria</taxon>
        <taxon>Pseudomonadati</taxon>
        <taxon>Bacteroidota</taxon>
        <taxon>Flavobacteriia</taxon>
        <taxon>Flavobacteriales</taxon>
        <taxon>Flavobacteriaceae</taxon>
        <taxon>Zeaxanthinibacter</taxon>
    </lineage>
</organism>
<keyword evidence="2" id="KW-1185">Reference proteome</keyword>
<dbReference type="InterPro" id="IPR036583">
    <property type="entry name" value="23S_rRNA_IVS_sf"/>
</dbReference>
<dbReference type="RefSeq" id="WP_166636715.1">
    <property type="nucleotide sequence ID" value="NZ_SNYI01000003.1"/>
</dbReference>
<dbReference type="AlphaFoldDB" id="A0A4R6TIP0"/>
<dbReference type="NCBIfam" id="TIGR02436">
    <property type="entry name" value="four helix bundle protein"/>
    <property type="match status" value="1"/>
</dbReference>
<dbReference type="EMBL" id="SNYI01000003">
    <property type="protein sequence ID" value="TDQ29086.1"/>
    <property type="molecule type" value="Genomic_DNA"/>
</dbReference>
<dbReference type="CDD" id="cd16377">
    <property type="entry name" value="23S_rRNA_IVP_like"/>
    <property type="match status" value="1"/>
</dbReference>